<protein>
    <submittedName>
        <fullName evidence="1">Uncharacterized protein</fullName>
    </submittedName>
</protein>
<dbReference type="Proteomes" id="UP001251524">
    <property type="component" value="Unassembled WGS sequence"/>
</dbReference>
<sequence length="114" mass="12742">MRAYKAFDESGIEELGPVSKDQVPALIAAAEASLSGESFGVGLYRSKKDFMEVRPVGKSEYLIWSDRISDGVGVLGWLTRKQHIEKIVNGQAQAIEAALYYMDFSRDAFERKYS</sequence>
<comment type="caution">
    <text evidence="1">The sequence shown here is derived from an EMBL/GenBank/DDBJ whole genome shotgun (WGS) entry which is preliminary data.</text>
</comment>
<gene>
    <name evidence="1" type="ORF">J2X06_001265</name>
</gene>
<organism evidence="1 2">
    <name type="scientific">Lysobacter niastensis</name>
    <dbReference type="NCBI Taxonomy" id="380629"/>
    <lineage>
        <taxon>Bacteria</taxon>
        <taxon>Pseudomonadati</taxon>
        <taxon>Pseudomonadota</taxon>
        <taxon>Gammaproteobacteria</taxon>
        <taxon>Lysobacterales</taxon>
        <taxon>Lysobacteraceae</taxon>
        <taxon>Lysobacter</taxon>
    </lineage>
</organism>
<evidence type="ECO:0000313" key="1">
    <source>
        <dbReference type="EMBL" id="MDR7134081.1"/>
    </source>
</evidence>
<accession>A0ABU1W8Z8</accession>
<reference evidence="1 2" key="1">
    <citation type="submission" date="2023-07" db="EMBL/GenBank/DDBJ databases">
        <title>Sorghum-associated microbial communities from plants grown in Nebraska, USA.</title>
        <authorList>
            <person name="Schachtman D."/>
        </authorList>
    </citation>
    <scope>NUCLEOTIDE SEQUENCE [LARGE SCALE GENOMIC DNA]</scope>
    <source>
        <strain evidence="1 2">BE198</strain>
    </source>
</reference>
<name>A0ABU1W8Z8_9GAMM</name>
<evidence type="ECO:0000313" key="2">
    <source>
        <dbReference type="Proteomes" id="UP001251524"/>
    </source>
</evidence>
<dbReference type="RefSeq" id="WP_310059758.1">
    <property type="nucleotide sequence ID" value="NZ_JAVDVY010000001.1"/>
</dbReference>
<dbReference type="EMBL" id="JAVDVY010000001">
    <property type="protein sequence ID" value="MDR7134081.1"/>
    <property type="molecule type" value="Genomic_DNA"/>
</dbReference>
<proteinExistence type="predicted"/>
<keyword evidence="2" id="KW-1185">Reference proteome</keyword>